<evidence type="ECO:0000313" key="2">
    <source>
        <dbReference type="Proteomes" id="UP000320773"/>
    </source>
</evidence>
<evidence type="ECO:0000313" key="1">
    <source>
        <dbReference type="EMBL" id="TQM39470.1"/>
    </source>
</evidence>
<proteinExistence type="predicted"/>
<evidence type="ECO:0008006" key="3">
    <source>
        <dbReference type="Google" id="ProtNLM"/>
    </source>
</evidence>
<protein>
    <recommendedName>
        <fullName evidence="3">Lipoprotein</fullName>
    </recommendedName>
</protein>
<dbReference type="Proteomes" id="UP000320773">
    <property type="component" value="Unassembled WGS sequence"/>
</dbReference>
<dbReference type="EMBL" id="VFPJ01000001">
    <property type="protein sequence ID" value="TQM39470.1"/>
    <property type="molecule type" value="Genomic_DNA"/>
</dbReference>
<organism evidence="1 2">
    <name type="scientific">Flavobacterium branchiophilum</name>
    <dbReference type="NCBI Taxonomy" id="55197"/>
    <lineage>
        <taxon>Bacteria</taxon>
        <taxon>Pseudomonadati</taxon>
        <taxon>Bacteroidota</taxon>
        <taxon>Flavobacteriia</taxon>
        <taxon>Flavobacteriales</taxon>
        <taxon>Flavobacteriaceae</taxon>
        <taxon>Flavobacterium</taxon>
    </lineage>
</organism>
<dbReference type="PROSITE" id="PS51257">
    <property type="entry name" value="PROKAR_LIPOPROTEIN"/>
    <property type="match status" value="1"/>
</dbReference>
<name>A0A543G062_9FLAO</name>
<accession>A0A543G062</accession>
<dbReference type="RefSeq" id="WP_089081759.1">
    <property type="nucleotide sequence ID" value="NZ_VFPJ01000001.1"/>
</dbReference>
<comment type="caution">
    <text evidence="1">The sequence shown here is derived from an EMBL/GenBank/DDBJ whole genome shotgun (WGS) entry which is preliminary data.</text>
</comment>
<sequence>MKTKQYLTILLLLILYSCSNKKKSVLEKTKSDKENIMELKRKCVQEGDIQSFDELVLYYSYHEKLEYELLPIAIIMADTYHAKKSYLIVYLSTIKIYNKGIYSIYNFRNLTSEQKAFALYYLEKGVFSSDSSCILELARLNKYGIGMQKNIEKSKFYENLYRKKNPSCDFEKKDEYEMKNGIL</sequence>
<reference evidence="1 2" key="1">
    <citation type="submission" date="2019-06" db="EMBL/GenBank/DDBJ databases">
        <title>Genomic Encyclopedia of Archaeal and Bacterial Type Strains, Phase II (KMG-II): from individual species to whole genera.</title>
        <authorList>
            <person name="Goeker M."/>
        </authorList>
    </citation>
    <scope>NUCLEOTIDE SEQUENCE [LARGE SCALE GENOMIC DNA]</scope>
    <source>
        <strain evidence="1 2">DSM 24789</strain>
    </source>
</reference>
<dbReference type="AlphaFoldDB" id="A0A543G062"/>
<gene>
    <name evidence="1" type="ORF">BC670_0268</name>
</gene>